<dbReference type="SUPFAM" id="SSF48317">
    <property type="entry name" value="Acid phosphatase/Vanadium-dependent haloperoxidase"/>
    <property type="match status" value="1"/>
</dbReference>
<evidence type="ECO:0000256" key="2">
    <source>
        <dbReference type="ARBA" id="ARBA00010792"/>
    </source>
</evidence>
<evidence type="ECO:0000256" key="1">
    <source>
        <dbReference type="ARBA" id="ARBA00004651"/>
    </source>
</evidence>
<keyword evidence="6" id="KW-0472">Membrane</keyword>
<dbReference type="eggNOG" id="COG0586">
    <property type="taxonomic scope" value="Bacteria"/>
</dbReference>
<comment type="subcellular location">
    <subcellularLocation>
        <location evidence="1">Cell membrane</location>
        <topology evidence="1">Multi-pass membrane protein</topology>
    </subcellularLocation>
</comment>
<organism evidence="8 9">
    <name type="scientific">Hahella chejuensis (strain KCTC 2396)</name>
    <dbReference type="NCBI Taxonomy" id="349521"/>
    <lineage>
        <taxon>Bacteria</taxon>
        <taxon>Pseudomonadati</taxon>
        <taxon>Pseudomonadota</taxon>
        <taxon>Gammaproteobacteria</taxon>
        <taxon>Oceanospirillales</taxon>
        <taxon>Hahellaceae</taxon>
        <taxon>Hahella</taxon>
    </lineage>
</organism>
<dbReference type="InterPro" id="IPR036938">
    <property type="entry name" value="PAP2/HPO_sf"/>
</dbReference>
<dbReference type="Pfam" id="PF01569">
    <property type="entry name" value="PAP2"/>
    <property type="match status" value="1"/>
</dbReference>
<keyword evidence="4" id="KW-0812">Transmembrane</keyword>
<gene>
    <name evidence="8" type="ordered locus">HCH_05850</name>
</gene>
<dbReference type="InterPro" id="IPR032816">
    <property type="entry name" value="VTT_dom"/>
</dbReference>
<keyword evidence="5" id="KW-1133">Transmembrane helix</keyword>
<evidence type="ECO:0000313" key="9">
    <source>
        <dbReference type="Proteomes" id="UP000000238"/>
    </source>
</evidence>
<evidence type="ECO:0000256" key="5">
    <source>
        <dbReference type="ARBA" id="ARBA00022989"/>
    </source>
</evidence>
<feature type="domain" description="Phosphatidic acid phosphatase type 2/haloperoxidase" evidence="7">
    <location>
        <begin position="323"/>
        <end position="431"/>
    </location>
</feature>
<sequence length="477" mass="52262">MSPNSLLIWMQQHPDWLAIAVFLVAFLESLAIAGIIIPGVVLLFGLAAICGGGALALQWTIMAAFLGAVCGDGLSFYLGKYLDVRVRGLWPLSKYPDLLTQGESFFQRHGGKSVIIGRFIGPVRPVIPLVAGMLNMSARRFFTFNLLSALAWAPLYVVPGFLVGAAIDTRAPLPPHFYPVLTVVVLVLVSLASLFTQFHYQLRPSGKLYRSLLRFGAKRPGVGRLWSNSYSLRGGVKEYPISSFLLGSCALLLFILWSLLVMNTDAVSHLNAWVAENIQRLHTPILDYLFTGMTLLGDPAFLYIAFGFFCLLLLLQNNLRLMLCCVGAGLVTHAATTGLKHWLQIARPEALLAPESFAYPSGHTSGAVLVYGLATSMLAREFRPPQRWPIYISGAMAALLIAFSRLYLGVHWFSDVVGGALLGLTICGFARVAQSHFDRAPMWRAGWRYALLFGFILAACAYLGWTMPEAVSVQMKG</sequence>
<dbReference type="OrthoDB" id="9780918at2"/>
<evidence type="ECO:0000313" key="8">
    <source>
        <dbReference type="EMBL" id="ABC32500.1"/>
    </source>
</evidence>
<dbReference type="Pfam" id="PF09335">
    <property type="entry name" value="VTT_dom"/>
    <property type="match status" value="1"/>
</dbReference>
<dbReference type="CDD" id="cd03392">
    <property type="entry name" value="PAP2_like_2"/>
    <property type="match status" value="1"/>
</dbReference>
<evidence type="ECO:0000256" key="4">
    <source>
        <dbReference type="ARBA" id="ARBA00022692"/>
    </source>
</evidence>
<evidence type="ECO:0000256" key="3">
    <source>
        <dbReference type="ARBA" id="ARBA00022475"/>
    </source>
</evidence>
<dbReference type="KEGG" id="hch:HCH_05850"/>
<dbReference type="HOGENOM" id="CLU_025730_0_0_6"/>
<dbReference type="Proteomes" id="UP000000238">
    <property type="component" value="Chromosome"/>
</dbReference>
<dbReference type="Gene3D" id="1.20.144.10">
    <property type="entry name" value="Phosphatidic acid phosphatase type 2/haloperoxidase"/>
    <property type="match status" value="1"/>
</dbReference>
<protein>
    <submittedName>
        <fullName evidence="8">Uncharacterized membrane-associated protein</fullName>
    </submittedName>
</protein>
<keyword evidence="9" id="KW-1185">Reference proteome</keyword>
<dbReference type="EMBL" id="CP000155">
    <property type="protein sequence ID" value="ABC32500.1"/>
    <property type="molecule type" value="Genomic_DNA"/>
</dbReference>
<evidence type="ECO:0000256" key="6">
    <source>
        <dbReference type="ARBA" id="ARBA00023136"/>
    </source>
</evidence>
<proteinExistence type="inferred from homology"/>
<reference evidence="8 9" key="1">
    <citation type="journal article" date="2005" name="Nucleic Acids Res.">
        <title>Genomic blueprint of Hahella chejuensis, a marine microbe producing an algicidal agent.</title>
        <authorList>
            <person name="Jeong H."/>
            <person name="Yim J.H."/>
            <person name="Lee C."/>
            <person name="Choi S.-H."/>
            <person name="Park Y.K."/>
            <person name="Yoon S.H."/>
            <person name="Hur C.-G."/>
            <person name="Kang H.-Y."/>
            <person name="Kim D."/>
            <person name="Lee H.H."/>
            <person name="Park K.H."/>
            <person name="Park S.-H."/>
            <person name="Park H.-S."/>
            <person name="Lee H.K."/>
            <person name="Oh T.K."/>
            <person name="Kim J.F."/>
        </authorList>
    </citation>
    <scope>NUCLEOTIDE SEQUENCE [LARGE SCALE GENOMIC DNA]</scope>
    <source>
        <strain evidence="8 9">KCTC 2396</strain>
    </source>
</reference>
<dbReference type="AlphaFoldDB" id="Q2SA24"/>
<comment type="similarity">
    <text evidence="2">Belongs to the DedA family.</text>
</comment>
<dbReference type="InterPro" id="IPR032818">
    <property type="entry name" value="DedA-like"/>
</dbReference>
<dbReference type="STRING" id="349521.HCH_05850"/>
<dbReference type="PANTHER" id="PTHR30353:SF15">
    <property type="entry name" value="INNER MEMBRANE PROTEIN YABI"/>
    <property type="match status" value="1"/>
</dbReference>
<dbReference type="InterPro" id="IPR000326">
    <property type="entry name" value="PAP2/HPO"/>
</dbReference>
<evidence type="ECO:0000259" key="7">
    <source>
        <dbReference type="SMART" id="SM00014"/>
    </source>
</evidence>
<accession>Q2SA24</accession>
<dbReference type="RefSeq" id="WP_011399559.1">
    <property type="nucleotide sequence ID" value="NC_007645.1"/>
</dbReference>
<dbReference type="SMART" id="SM00014">
    <property type="entry name" value="acidPPc"/>
    <property type="match status" value="1"/>
</dbReference>
<dbReference type="GO" id="GO:0005886">
    <property type="term" value="C:plasma membrane"/>
    <property type="evidence" value="ECO:0007669"/>
    <property type="project" value="UniProtKB-SubCell"/>
</dbReference>
<name>Q2SA24_HAHCH</name>
<dbReference type="PANTHER" id="PTHR30353">
    <property type="entry name" value="INNER MEMBRANE PROTEIN DEDA-RELATED"/>
    <property type="match status" value="1"/>
</dbReference>
<dbReference type="eggNOG" id="COG0671">
    <property type="taxonomic scope" value="Bacteria"/>
</dbReference>
<keyword evidence="3" id="KW-1003">Cell membrane</keyword>